<evidence type="ECO:0000256" key="9">
    <source>
        <dbReference type="ARBA" id="ARBA00023224"/>
    </source>
</evidence>
<dbReference type="GO" id="GO:0005886">
    <property type="term" value="C:plasma membrane"/>
    <property type="evidence" value="ECO:0007669"/>
    <property type="project" value="UniProtKB-SubCell"/>
</dbReference>
<dbReference type="InterPro" id="IPR004117">
    <property type="entry name" value="7tm6_olfct_rcpt"/>
</dbReference>
<dbReference type="Pfam" id="PF02949">
    <property type="entry name" value="7tm_6"/>
    <property type="match status" value="1"/>
</dbReference>
<name>A0AAD8EQ98_DIPPU</name>
<keyword evidence="5" id="KW-0552">Olfaction</keyword>
<dbReference type="GO" id="GO:0005549">
    <property type="term" value="F:odorant binding"/>
    <property type="evidence" value="ECO:0007669"/>
    <property type="project" value="InterPro"/>
</dbReference>
<evidence type="ECO:0000256" key="4">
    <source>
        <dbReference type="ARBA" id="ARBA00022692"/>
    </source>
</evidence>
<protein>
    <recommendedName>
        <fullName evidence="14">Odorant receptor</fullName>
    </recommendedName>
</protein>
<evidence type="ECO:0000256" key="8">
    <source>
        <dbReference type="ARBA" id="ARBA00023170"/>
    </source>
</evidence>
<evidence type="ECO:0000256" key="10">
    <source>
        <dbReference type="SAM" id="MobiDB-lite"/>
    </source>
</evidence>
<evidence type="ECO:0000256" key="2">
    <source>
        <dbReference type="ARBA" id="ARBA00022475"/>
    </source>
</evidence>
<feature type="transmembrane region" description="Helical" evidence="11">
    <location>
        <begin position="96"/>
        <end position="118"/>
    </location>
</feature>
<keyword evidence="13" id="KW-1185">Reference proteome</keyword>
<dbReference type="PANTHER" id="PTHR21137">
    <property type="entry name" value="ODORANT RECEPTOR"/>
    <property type="match status" value="1"/>
</dbReference>
<feature type="transmembrane region" description="Helical" evidence="11">
    <location>
        <begin position="29"/>
        <end position="52"/>
    </location>
</feature>
<feature type="transmembrane region" description="Helical" evidence="11">
    <location>
        <begin position="262"/>
        <end position="284"/>
    </location>
</feature>
<keyword evidence="6 11" id="KW-1133">Transmembrane helix</keyword>
<keyword evidence="8" id="KW-0675">Receptor</keyword>
<dbReference type="GO" id="GO:0007165">
    <property type="term" value="P:signal transduction"/>
    <property type="evidence" value="ECO:0007669"/>
    <property type="project" value="UniProtKB-KW"/>
</dbReference>
<comment type="caution">
    <text evidence="12">The sequence shown here is derived from an EMBL/GenBank/DDBJ whole genome shotgun (WGS) entry which is preliminary data.</text>
</comment>
<keyword evidence="3" id="KW-0716">Sensory transduction</keyword>
<dbReference type="AlphaFoldDB" id="A0AAD8EQ98"/>
<evidence type="ECO:0000256" key="5">
    <source>
        <dbReference type="ARBA" id="ARBA00022725"/>
    </source>
</evidence>
<keyword evidence="4 11" id="KW-0812">Transmembrane</keyword>
<accession>A0AAD8EQ98</accession>
<feature type="transmembrane region" description="Helical" evidence="11">
    <location>
        <begin position="296"/>
        <end position="314"/>
    </location>
</feature>
<keyword evidence="2" id="KW-1003">Cell membrane</keyword>
<evidence type="ECO:0000256" key="3">
    <source>
        <dbReference type="ARBA" id="ARBA00022606"/>
    </source>
</evidence>
<evidence type="ECO:0008006" key="14">
    <source>
        <dbReference type="Google" id="ProtNLM"/>
    </source>
</evidence>
<feature type="region of interest" description="Disordered" evidence="10">
    <location>
        <begin position="209"/>
        <end position="230"/>
    </location>
</feature>
<evidence type="ECO:0000313" key="12">
    <source>
        <dbReference type="EMBL" id="KAJ9598693.1"/>
    </source>
</evidence>
<comment type="subcellular location">
    <subcellularLocation>
        <location evidence="1">Cell membrane</location>
        <topology evidence="1">Multi-pass membrane protein</topology>
    </subcellularLocation>
</comment>
<dbReference type="PANTHER" id="PTHR21137:SF35">
    <property type="entry name" value="ODORANT RECEPTOR 19A-RELATED"/>
    <property type="match status" value="1"/>
</dbReference>
<keyword evidence="9" id="KW-0807">Transducer</keyword>
<gene>
    <name evidence="12" type="ORF">L9F63_010642</name>
</gene>
<evidence type="ECO:0000256" key="6">
    <source>
        <dbReference type="ARBA" id="ARBA00022989"/>
    </source>
</evidence>
<keyword evidence="7 11" id="KW-0472">Membrane</keyword>
<evidence type="ECO:0000256" key="11">
    <source>
        <dbReference type="SAM" id="Phobius"/>
    </source>
</evidence>
<sequence length="371" mass="43014">MLEELKVSRKHLNESEDEIFSKADHRAKIITGAVFIPHFILVAFMNATPLMLNAHMDHSSNSTEPLHLQYKGWFPFDASRGTNYILAFLSQTTAMWVVYMYVSLFETISVAVMIHISAELSIIYNNFMTLIDANNNDMLLERKLDTQDERRIDFPRSHKSLDEILQIALNDEKENYDSFNNPVDYKNSNENYFLGDDLGVESVDIRRENLPRNINEKPRQDKNDNKKASTQEEEHYKLLIQCINHHQNVLNFGKEANEVMSMILFIQFTVIICGLCVASFVASLPRVDIHTRFKSINYVMVLTLQILLPCWYGQKVIDQSERIKDAVYGCNWYEMSPRFRKALVFAIMRSNRPLVFSVGGFSIASRETWLS</sequence>
<dbReference type="GO" id="GO:0004984">
    <property type="term" value="F:olfactory receptor activity"/>
    <property type="evidence" value="ECO:0007669"/>
    <property type="project" value="InterPro"/>
</dbReference>
<dbReference type="EMBL" id="JASPKZ010001197">
    <property type="protein sequence ID" value="KAJ9598693.1"/>
    <property type="molecule type" value="Genomic_DNA"/>
</dbReference>
<evidence type="ECO:0000256" key="1">
    <source>
        <dbReference type="ARBA" id="ARBA00004651"/>
    </source>
</evidence>
<reference evidence="12" key="1">
    <citation type="journal article" date="2023" name="IScience">
        <title>Live-bearing cockroach genome reveals convergent evolutionary mechanisms linked to viviparity in insects and beyond.</title>
        <authorList>
            <person name="Fouks B."/>
            <person name="Harrison M.C."/>
            <person name="Mikhailova A.A."/>
            <person name="Marchal E."/>
            <person name="English S."/>
            <person name="Carruthers M."/>
            <person name="Jennings E.C."/>
            <person name="Chiamaka E.L."/>
            <person name="Frigard R.A."/>
            <person name="Pippel M."/>
            <person name="Attardo G.M."/>
            <person name="Benoit J.B."/>
            <person name="Bornberg-Bauer E."/>
            <person name="Tobe S.S."/>
        </authorList>
    </citation>
    <scope>NUCLEOTIDE SEQUENCE</scope>
    <source>
        <strain evidence="12">Stay&amp;Tobe</strain>
    </source>
</reference>
<dbReference type="Proteomes" id="UP001233999">
    <property type="component" value="Unassembled WGS sequence"/>
</dbReference>
<feature type="non-terminal residue" evidence="12">
    <location>
        <position position="1"/>
    </location>
</feature>
<evidence type="ECO:0000256" key="7">
    <source>
        <dbReference type="ARBA" id="ARBA00023136"/>
    </source>
</evidence>
<reference evidence="12" key="2">
    <citation type="submission" date="2023-05" db="EMBL/GenBank/DDBJ databases">
        <authorList>
            <person name="Fouks B."/>
        </authorList>
    </citation>
    <scope>NUCLEOTIDE SEQUENCE</scope>
    <source>
        <strain evidence="12">Stay&amp;Tobe</strain>
        <tissue evidence="12">Testes</tissue>
    </source>
</reference>
<evidence type="ECO:0000313" key="13">
    <source>
        <dbReference type="Proteomes" id="UP001233999"/>
    </source>
</evidence>
<proteinExistence type="predicted"/>
<organism evidence="12 13">
    <name type="scientific">Diploptera punctata</name>
    <name type="common">Pacific beetle cockroach</name>
    <dbReference type="NCBI Taxonomy" id="6984"/>
    <lineage>
        <taxon>Eukaryota</taxon>
        <taxon>Metazoa</taxon>
        <taxon>Ecdysozoa</taxon>
        <taxon>Arthropoda</taxon>
        <taxon>Hexapoda</taxon>
        <taxon>Insecta</taxon>
        <taxon>Pterygota</taxon>
        <taxon>Neoptera</taxon>
        <taxon>Polyneoptera</taxon>
        <taxon>Dictyoptera</taxon>
        <taxon>Blattodea</taxon>
        <taxon>Blaberoidea</taxon>
        <taxon>Blaberidae</taxon>
        <taxon>Diplopterinae</taxon>
        <taxon>Diploptera</taxon>
    </lineage>
</organism>